<keyword evidence="2" id="KW-1185">Reference proteome</keyword>
<comment type="caution">
    <text evidence="1">The sequence shown here is derived from an EMBL/GenBank/DDBJ whole genome shotgun (WGS) entry which is preliminary data.</text>
</comment>
<gene>
    <name evidence="1" type="ORF">Scep_022690</name>
</gene>
<name>A0AAP0F5W4_9MAGN</name>
<accession>A0AAP0F5W4</accession>
<organism evidence="1 2">
    <name type="scientific">Stephania cephalantha</name>
    <dbReference type="NCBI Taxonomy" id="152367"/>
    <lineage>
        <taxon>Eukaryota</taxon>
        <taxon>Viridiplantae</taxon>
        <taxon>Streptophyta</taxon>
        <taxon>Embryophyta</taxon>
        <taxon>Tracheophyta</taxon>
        <taxon>Spermatophyta</taxon>
        <taxon>Magnoliopsida</taxon>
        <taxon>Ranunculales</taxon>
        <taxon>Menispermaceae</taxon>
        <taxon>Menispermoideae</taxon>
        <taxon>Cissampelideae</taxon>
        <taxon>Stephania</taxon>
    </lineage>
</organism>
<evidence type="ECO:0000313" key="1">
    <source>
        <dbReference type="EMBL" id="KAK9105846.1"/>
    </source>
</evidence>
<evidence type="ECO:0000313" key="2">
    <source>
        <dbReference type="Proteomes" id="UP001419268"/>
    </source>
</evidence>
<dbReference type="EMBL" id="JBBNAG010000009">
    <property type="protein sequence ID" value="KAK9105846.1"/>
    <property type="molecule type" value="Genomic_DNA"/>
</dbReference>
<dbReference type="Proteomes" id="UP001419268">
    <property type="component" value="Unassembled WGS sequence"/>
</dbReference>
<sequence length="62" mass="7151">MRACTSQDEMRNIRLSRCSRSVTFAFFPNFNVATFSTLCNISSRNRFVLANLIQNFLQLIDA</sequence>
<protein>
    <submittedName>
        <fullName evidence="1">Uncharacterized protein</fullName>
    </submittedName>
</protein>
<reference evidence="1 2" key="1">
    <citation type="submission" date="2024-01" db="EMBL/GenBank/DDBJ databases">
        <title>Genome assemblies of Stephania.</title>
        <authorList>
            <person name="Yang L."/>
        </authorList>
    </citation>
    <scope>NUCLEOTIDE SEQUENCE [LARGE SCALE GENOMIC DNA]</scope>
    <source>
        <strain evidence="1">JXDWG</strain>
        <tissue evidence="1">Leaf</tissue>
    </source>
</reference>
<proteinExistence type="predicted"/>
<dbReference type="AlphaFoldDB" id="A0AAP0F5W4"/>